<evidence type="ECO:0000313" key="2">
    <source>
        <dbReference type="Proteomes" id="UP001432322"/>
    </source>
</evidence>
<proteinExistence type="predicted"/>
<comment type="caution">
    <text evidence="1">The sequence shown here is derived from an EMBL/GenBank/DDBJ whole genome shotgun (WGS) entry which is preliminary data.</text>
</comment>
<evidence type="ECO:0000313" key="1">
    <source>
        <dbReference type="EMBL" id="GMT10840.1"/>
    </source>
</evidence>
<dbReference type="Proteomes" id="UP001432322">
    <property type="component" value="Unassembled WGS sequence"/>
</dbReference>
<dbReference type="EMBL" id="BTSY01000001">
    <property type="protein sequence ID" value="GMT10840.1"/>
    <property type="molecule type" value="Genomic_DNA"/>
</dbReference>
<feature type="non-terminal residue" evidence="1">
    <location>
        <position position="1"/>
    </location>
</feature>
<accession>A0AAV5UXD1</accession>
<reference evidence="1" key="1">
    <citation type="submission" date="2023-10" db="EMBL/GenBank/DDBJ databases">
        <title>Genome assembly of Pristionchus species.</title>
        <authorList>
            <person name="Yoshida K."/>
            <person name="Sommer R.J."/>
        </authorList>
    </citation>
    <scope>NUCLEOTIDE SEQUENCE</scope>
    <source>
        <strain evidence="1">RS5133</strain>
    </source>
</reference>
<keyword evidence="2" id="KW-1185">Reference proteome</keyword>
<protein>
    <submittedName>
        <fullName evidence="1">Uncharacterized protein</fullName>
    </submittedName>
</protein>
<sequence length="80" mass="8950">FCSLLSALLQSRRVVERTRNGDCVETTVNSNVELPRMRRVKWCASQLLASVHSTSSDTPMVDVSEKTNAANDCIPYDYNV</sequence>
<organism evidence="1 2">
    <name type="scientific">Pristionchus fissidentatus</name>
    <dbReference type="NCBI Taxonomy" id="1538716"/>
    <lineage>
        <taxon>Eukaryota</taxon>
        <taxon>Metazoa</taxon>
        <taxon>Ecdysozoa</taxon>
        <taxon>Nematoda</taxon>
        <taxon>Chromadorea</taxon>
        <taxon>Rhabditida</taxon>
        <taxon>Rhabditina</taxon>
        <taxon>Diplogasteromorpha</taxon>
        <taxon>Diplogasteroidea</taxon>
        <taxon>Neodiplogasteridae</taxon>
        <taxon>Pristionchus</taxon>
    </lineage>
</organism>
<dbReference type="AlphaFoldDB" id="A0AAV5UXD1"/>
<name>A0AAV5UXD1_9BILA</name>
<gene>
    <name evidence="1" type="ORF">PFISCL1PPCAC_2137</name>
</gene>